<proteinExistence type="predicted"/>
<gene>
    <name evidence="2" type="ORF">COU88_03545</name>
</gene>
<feature type="transmembrane region" description="Helical" evidence="1">
    <location>
        <begin position="6"/>
        <end position="23"/>
    </location>
</feature>
<sequence length="64" mass="7079">MNLELFIFMSSVYVMVAHFALGIKTQFNLFLMIGAFIAGGVVGWYSGSYMTGFFGAIVLSLVLW</sequence>
<dbReference type="Proteomes" id="UP000229554">
    <property type="component" value="Unassembled WGS sequence"/>
</dbReference>
<evidence type="ECO:0000313" key="2">
    <source>
        <dbReference type="EMBL" id="PJE62705.1"/>
    </source>
</evidence>
<dbReference type="AlphaFoldDB" id="A0A2M8KS15"/>
<organism evidence="2 3">
    <name type="scientific">Candidatus Roizmanbacteria bacterium CG10_big_fil_rev_8_21_14_0_10_39_6</name>
    <dbReference type="NCBI Taxonomy" id="1974853"/>
    <lineage>
        <taxon>Bacteria</taxon>
        <taxon>Candidatus Roizmaniibacteriota</taxon>
    </lineage>
</organism>
<dbReference type="EMBL" id="PFED01000141">
    <property type="protein sequence ID" value="PJE62705.1"/>
    <property type="molecule type" value="Genomic_DNA"/>
</dbReference>
<keyword evidence="1" id="KW-0812">Transmembrane</keyword>
<keyword evidence="1" id="KW-0472">Membrane</keyword>
<protein>
    <submittedName>
        <fullName evidence="2">Uncharacterized protein</fullName>
    </submittedName>
</protein>
<evidence type="ECO:0000313" key="3">
    <source>
        <dbReference type="Proteomes" id="UP000229554"/>
    </source>
</evidence>
<reference evidence="3" key="1">
    <citation type="submission" date="2017-09" db="EMBL/GenBank/DDBJ databases">
        <title>Depth-based differentiation of microbial function through sediment-hosted aquifers and enrichment of novel symbionts in the deep terrestrial subsurface.</title>
        <authorList>
            <person name="Probst A.J."/>
            <person name="Ladd B."/>
            <person name="Jarett J.K."/>
            <person name="Geller-Mcgrath D.E."/>
            <person name="Sieber C.M.K."/>
            <person name="Emerson J.B."/>
            <person name="Anantharaman K."/>
            <person name="Thomas B.C."/>
            <person name="Malmstrom R."/>
            <person name="Stieglmeier M."/>
            <person name="Klingl A."/>
            <person name="Woyke T."/>
            <person name="Ryan C.M."/>
            <person name="Banfield J.F."/>
        </authorList>
    </citation>
    <scope>NUCLEOTIDE SEQUENCE [LARGE SCALE GENOMIC DNA]</scope>
</reference>
<name>A0A2M8KS15_9BACT</name>
<feature type="transmembrane region" description="Helical" evidence="1">
    <location>
        <begin position="30"/>
        <end position="63"/>
    </location>
</feature>
<evidence type="ECO:0000256" key="1">
    <source>
        <dbReference type="SAM" id="Phobius"/>
    </source>
</evidence>
<accession>A0A2M8KS15</accession>
<keyword evidence="1" id="KW-1133">Transmembrane helix</keyword>
<comment type="caution">
    <text evidence="2">The sequence shown here is derived from an EMBL/GenBank/DDBJ whole genome shotgun (WGS) entry which is preliminary data.</text>
</comment>